<feature type="compositionally biased region" description="Basic and acidic residues" evidence="1">
    <location>
        <begin position="51"/>
        <end position="91"/>
    </location>
</feature>
<feature type="compositionally biased region" description="Basic residues" evidence="1">
    <location>
        <begin position="92"/>
        <end position="108"/>
    </location>
</feature>
<sequence length="358" mass="40887">MLFPSTSSSSTKRRWRANKDGHDRIAGRCVESKHNLLVCGPKQETEVVEAGDEKDLGSEKRESKTDFDSEERKEKNYSGEGKEKNYSGERKEKRKERRRITVRKERRRITAGKERRRILENQANDDLTGVNGLLYKQYTHASTTRAANARHSGADGERNMRTRHWPSCPGATESNKFESSGHFVVKETVCRRAHSRDYSRQQNSGSGLISTCSTSSTRKPLGNEWAREILSNVQEVKCPVTVCGDVHGQFQLGWSIPVWHGLRRDCQTVHQRFTFVLCPPHAGLEPNQHVWVNHRVNFVDPETGLVECKKKNKEMSETMVEMLPSYLDEFILGQKYGKTTTEAFNNSLSQISFDPVNK</sequence>
<dbReference type="WBParaSite" id="Gr19_v10_g11041.t2">
    <property type="protein sequence ID" value="Gr19_v10_g11041.t2"/>
    <property type="gene ID" value="Gr19_v10_g11041"/>
</dbReference>
<feature type="region of interest" description="Disordered" evidence="1">
    <location>
        <begin position="42"/>
        <end position="108"/>
    </location>
</feature>
<dbReference type="Proteomes" id="UP000887572">
    <property type="component" value="Unplaced"/>
</dbReference>
<evidence type="ECO:0000256" key="1">
    <source>
        <dbReference type="SAM" id="MobiDB-lite"/>
    </source>
</evidence>
<accession>A0A914GTE3</accession>
<name>A0A914GTE3_GLORO</name>
<feature type="region of interest" description="Disordered" evidence="1">
    <location>
        <begin position="142"/>
        <end position="176"/>
    </location>
</feature>
<proteinExistence type="predicted"/>
<protein>
    <submittedName>
        <fullName evidence="3 4">Uncharacterized protein</fullName>
    </submittedName>
</protein>
<keyword evidence="2" id="KW-1185">Reference proteome</keyword>
<feature type="compositionally biased region" description="Basic and acidic residues" evidence="1">
    <location>
        <begin position="17"/>
        <end position="26"/>
    </location>
</feature>
<reference evidence="3 4" key="1">
    <citation type="submission" date="2022-11" db="UniProtKB">
        <authorList>
            <consortium name="WormBaseParasite"/>
        </authorList>
    </citation>
    <scope>IDENTIFICATION</scope>
</reference>
<dbReference type="WBParaSite" id="Gr19_v10_g6776.t1">
    <property type="protein sequence ID" value="Gr19_v10_g6776.t1"/>
    <property type="gene ID" value="Gr19_v10_g6776"/>
</dbReference>
<feature type="region of interest" description="Disordered" evidence="1">
    <location>
        <begin position="1"/>
        <end position="26"/>
    </location>
</feature>
<dbReference type="AlphaFoldDB" id="A0A914GTE3"/>
<evidence type="ECO:0000313" key="2">
    <source>
        <dbReference type="Proteomes" id="UP000887572"/>
    </source>
</evidence>
<feature type="region of interest" description="Disordered" evidence="1">
    <location>
        <begin position="194"/>
        <end position="218"/>
    </location>
</feature>
<evidence type="ECO:0000313" key="4">
    <source>
        <dbReference type="WBParaSite" id="Gr19_v10_g6776.t1"/>
    </source>
</evidence>
<feature type="compositionally biased region" description="Low complexity" evidence="1">
    <location>
        <begin position="1"/>
        <end position="10"/>
    </location>
</feature>
<evidence type="ECO:0000313" key="3">
    <source>
        <dbReference type="WBParaSite" id="Gr19_v10_g11041.t2"/>
    </source>
</evidence>
<organism evidence="2 3">
    <name type="scientific">Globodera rostochiensis</name>
    <name type="common">Golden nematode worm</name>
    <name type="synonym">Heterodera rostochiensis</name>
    <dbReference type="NCBI Taxonomy" id="31243"/>
    <lineage>
        <taxon>Eukaryota</taxon>
        <taxon>Metazoa</taxon>
        <taxon>Ecdysozoa</taxon>
        <taxon>Nematoda</taxon>
        <taxon>Chromadorea</taxon>
        <taxon>Rhabditida</taxon>
        <taxon>Tylenchina</taxon>
        <taxon>Tylenchomorpha</taxon>
        <taxon>Tylenchoidea</taxon>
        <taxon>Heteroderidae</taxon>
        <taxon>Heteroderinae</taxon>
        <taxon>Globodera</taxon>
    </lineage>
</organism>
<feature type="compositionally biased region" description="Polar residues" evidence="1">
    <location>
        <begin position="200"/>
        <end position="218"/>
    </location>
</feature>